<evidence type="ECO:0008006" key="4">
    <source>
        <dbReference type="Google" id="ProtNLM"/>
    </source>
</evidence>
<feature type="signal peptide" evidence="1">
    <location>
        <begin position="1"/>
        <end position="23"/>
    </location>
</feature>
<comment type="caution">
    <text evidence="2">The sequence shown here is derived from an EMBL/GenBank/DDBJ whole genome shotgun (WGS) entry which is preliminary data.</text>
</comment>
<feature type="chain" id="PRO_5047293632" description="DUF1849 family protein" evidence="1">
    <location>
        <begin position="24"/>
        <end position="278"/>
    </location>
</feature>
<keyword evidence="3" id="KW-1185">Reference proteome</keyword>
<proteinExistence type="predicted"/>
<organism evidence="2 3">
    <name type="scientific">Massilia agri</name>
    <dbReference type="NCBI Taxonomy" id="1886785"/>
    <lineage>
        <taxon>Bacteria</taxon>
        <taxon>Pseudomonadati</taxon>
        <taxon>Pseudomonadota</taxon>
        <taxon>Betaproteobacteria</taxon>
        <taxon>Burkholderiales</taxon>
        <taxon>Oxalobacteraceae</taxon>
        <taxon>Telluria group</taxon>
        <taxon>Massilia</taxon>
    </lineage>
</organism>
<evidence type="ECO:0000256" key="1">
    <source>
        <dbReference type="SAM" id="SignalP"/>
    </source>
</evidence>
<dbReference type="RefSeq" id="WP_258828735.1">
    <property type="nucleotide sequence ID" value="NZ_JANUHA010000010.1"/>
</dbReference>
<name>A0ABT2AN81_9BURK</name>
<keyword evidence="1" id="KW-0732">Signal</keyword>
<dbReference type="Proteomes" id="UP001206572">
    <property type="component" value="Unassembled WGS sequence"/>
</dbReference>
<evidence type="ECO:0000313" key="3">
    <source>
        <dbReference type="Proteomes" id="UP001206572"/>
    </source>
</evidence>
<dbReference type="EMBL" id="JANUHA010000010">
    <property type="protein sequence ID" value="MCS0597713.1"/>
    <property type="molecule type" value="Genomic_DNA"/>
</dbReference>
<accession>A0ABT2AN81</accession>
<protein>
    <recommendedName>
        <fullName evidence="4">DUF1849 family protein</fullName>
    </recommendedName>
</protein>
<evidence type="ECO:0000313" key="2">
    <source>
        <dbReference type="EMBL" id="MCS0597713.1"/>
    </source>
</evidence>
<sequence>MTMHTLRPAIGLLLACAAGASFAADYITLSKRDGNHFVLGKEPAIRIGNAAMVRVLTHFTGSREISAGHHLLACDGSWMTDNFAYTSMASETADFAAIERHSIANLPGVIEAEHHFTTQEKDHSYDGPVLKTHIKRLCAEARPAPPDMLVPVGSSREFTDMLLVFSMVAKPVQAKGNRVRAWFRTTFHTQKDTVGRQPDPGVPTGEYWMTLKEVDCAKPQSAQLEQIVHRPTGVERGTCRAKGAASCPMIPLKEYSVGDAERKMACRLFGKSANALPL</sequence>
<reference evidence="2 3" key="1">
    <citation type="submission" date="2022-08" db="EMBL/GenBank/DDBJ databases">
        <title>Reclassification of Massilia species as members of the genera Telluria, Duganella, Pseudoduganella, Mokoshia gen. nov. and Zemynaea gen. nov. using orthogonal and non-orthogonal genome-based approaches.</title>
        <authorList>
            <person name="Bowman J.P."/>
        </authorList>
    </citation>
    <scope>NUCLEOTIDE SEQUENCE [LARGE SCALE GENOMIC DNA]</scope>
    <source>
        <strain evidence="2 3">JCM 31661</strain>
    </source>
</reference>
<gene>
    <name evidence="2" type="ORF">NX780_15300</name>
</gene>